<name>A0A0F9WN97_9MICR</name>
<organism evidence="1 2">
    <name type="scientific">Vairimorpha ceranae</name>
    <dbReference type="NCBI Taxonomy" id="40302"/>
    <lineage>
        <taxon>Eukaryota</taxon>
        <taxon>Fungi</taxon>
        <taxon>Fungi incertae sedis</taxon>
        <taxon>Microsporidia</taxon>
        <taxon>Nosematidae</taxon>
        <taxon>Vairimorpha</taxon>
    </lineage>
</organism>
<sequence>MFFCVFLVSTTYISDSHINYLNNRFYSNLCNVVSTAENTQQNTTFENLLHNDKMQAKDGVDSGRDQSTNKLNLNGGLTYDQHSCETDTLSLTSSKDLSQHMESTNSLDQDYSISDISANIPQYWNDVFNTTDVSYTNIVEKNLPLTNNNYFSAQANMYSNLNLSKQTESLPAVQLNEPLTKHLKANCNDNYTEFNNQNIDDLIFKNSLYIEIDNYINQEPSKYNDKKSSFQEFDFEHKNNNLVVSSFKNCDTDKYAEVNNKEVDEYSKINNKKSLDNDDLIINDTKEQEKRSEYFAVDNDPVQSFSFDNLSIKLFNILTKYKKELRKLKSKFFLDVRKKSCGDLIFCNLSKNSKYCNSRQRLNSNSSYFNALTNDTLVPLMIDINNLFLSATTEKLLCGWVEFIAEVAQFVANFKSYINLKNYNRCDIFSNFTLIETTTFEIILKFDFKKIKFFLEHSTQNYENPIFSDSKVKKVLFNISYNVWKFEEKLEHCGFYITKLKNFMKKL</sequence>
<dbReference type="Proteomes" id="UP000034350">
    <property type="component" value="Unassembled WGS sequence"/>
</dbReference>
<dbReference type="VEuPathDB" id="MicrosporidiaDB:NCER_102239"/>
<evidence type="ECO:0000313" key="2">
    <source>
        <dbReference type="Proteomes" id="UP000034350"/>
    </source>
</evidence>
<keyword evidence="2" id="KW-1185">Reference proteome</keyword>
<protein>
    <submittedName>
        <fullName evidence="1">Uncharacterized protein</fullName>
    </submittedName>
</protein>
<reference evidence="1 2" key="1">
    <citation type="journal article" date="2015" name="Environ. Microbiol.">
        <title>Genome analyses suggest the presence of polyploidy and recent human-driven expansions in eight global populations of the honeybee pathogen Nosema ceranae.</title>
        <authorList>
            <person name="Pelin A."/>
            <person name="Selman M."/>
            <person name="Aris-Brosou S."/>
            <person name="Farinelli L."/>
            <person name="Corradi N."/>
        </authorList>
    </citation>
    <scope>NUCLEOTIDE SEQUENCE [LARGE SCALE GENOMIC DNA]</scope>
    <source>
        <strain evidence="1 2">PA08 1199</strain>
    </source>
</reference>
<proteinExistence type="predicted"/>
<dbReference type="GeneID" id="36321161"/>
<dbReference type="AlphaFoldDB" id="A0A0F9WN97"/>
<evidence type="ECO:0000313" key="1">
    <source>
        <dbReference type="EMBL" id="KKO74483.1"/>
    </source>
</evidence>
<accession>A0A0F9WN97</accession>
<dbReference type="EMBL" id="JPQZ01000066">
    <property type="protein sequence ID" value="KKO74483.1"/>
    <property type="molecule type" value="Genomic_DNA"/>
</dbReference>
<comment type="caution">
    <text evidence="1">The sequence shown here is derived from an EMBL/GenBank/DDBJ whole genome shotgun (WGS) entry which is preliminary data.</text>
</comment>
<gene>
    <name evidence="1" type="ORF">AAJ76_660002753</name>
</gene>
<dbReference type="RefSeq" id="XP_024330225.1">
    <property type="nucleotide sequence ID" value="XM_024476209.1"/>
</dbReference>
<dbReference type="VEuPathDB" id="MicrosporidiaDB:AAJ76_660002753"/>